<keyword evidence="4" id="KW-1185">Reference proteome</keyword>
<proteinExistence type="predicted"/>
<dbReference type="PROSITE" id="PS50994">
    <property type="entry name" value="INTEGRASE"/>
    <property type="match status" value="1"/>
</dbReference>
<feature type="region of interest" description="Disordered" evidence="1">
    <location>
        <begin position="183"/>
        <end position="207"/>
    </location>
</feature>
<dbReference type="GeneTree" id="ENSGT00490000044642"/>
<sequence>PLTLTNLPTLKTSSTVICKLKGVFGRHGIPRELISDHVPFASAEMARFATKWGFKITHSSPGFPQSNGMAEHCIQTVKKMFKATSPSGLDPHLALLTLRNTPITGLKYSPAQLLMGRVLRSHLPTSPLQKEAYDTSAAPLHPFVVGDKVCMDTPKGWQPATVVNVRAEPRAYDIITPEGAEYRRNRKHLRRDRTSSVTHDAGTPTEGLSVSAQLLPTMATTGKPAQECTRAGRHIRLPTKFQDYVL</sequence>
<dbReference type="PANTHER" id="PTHR37984">
    <property type="entry name" value="PROTEIN CBG26694"/>
    <property type="match status" value="1"/>
</dbReference>
<dbReference type="AlphaFoldDB" id="A0A3B1J5A2"/>
<dbReference type="Bgee" id="ENSAMXG00000041081">
    <property type="expression patterns" value="Expressed in intestine and 11 other cell types or tissues"/>
</dbReference>
<feature type="domain" description="Integrase catalytic" evidence="2">
    <location>
        <begin position="1"/>
        <end position="135"/>
    </location>
</feature>
<dbReference type="Ensembl" id="ENSAMXT00000055489.1">
    <property type="protein sequence ID" value="ENSAMXP00000036524.1"/>
    <property type="gene ID" value="ENSAMXG00000041081.1"/>
</dbReference>
<dbReference type="GO" id="GO:0015074">
    <property type="term" value="P:DNA integration"/>
    <property type="evidence" value="ECO:0007669"/>
    <property type="project" value="InterPro"/>
</dbReference>
<dbReference type="SUPFAM" id="SSF53098">
    <property type="entry name" value="Ribonuclease H-like"/>
    <property type="match status" value="1"/>
</dbReference>
<dbReference type="InterPro" id="IPR001584">
    <property type="entry name" value="Integrase_cat-core"/>
</dbReference>
<reference evidence="4" key="2">
    <citation type="journal article" date="2014" name="Nat. Commun.">
        <title>The cavefish genome reveals candidate genes for eye loss.</title>
        <authorList>
            <person name="McGaugh S.E."/>
            <person name="Gross J.B."/>
            <person name="Aken B."/>
            <person name="Blin M."/>
            <person name="Borowsky R."/>
            <person name="Chalopin D."/>
            <person name="Hinaux H."/>
            <person name="Jeffery W.R."/>
            <person name="Keene A."/>
            <person name="Ma L."/>
            <person name="Minx P."/>
            <person name="Murphy D."/>
            <person name="O'Quin K.E."/>
            <person name="Retaux S."/>
            <person name="Rohner N."/>
            <person name="Searle S.M."/>
            <person name="Stahl B.A."/>
            <person name="Tabin C."/>
            <person name="Volff J.N."/>
            <person name="Yoshizawa M."/>
            <person name="Warren W.C."/>
        </authorList>
    </citation>
    <scope>NUCLEOTIDE SEQUENCE [LARGE SCALE GENOMIC DNA]</scope>
    <source>
        <strain evidence="4">female</strain>
    </source>
</reference>
<dbReference type="InterPro" id="IPR050951">
    <property type="entry name" value="Retrovirus_Pol_polyprotein"/>
</dbReference>
<organism evidence="3 4">
    <name type="scientific">Astyanax mexicanus</name>
    <name type="common">Blind cave fish</name>
    <name type="synonym">Astyanax fasciatus mexicanus</name>
    <dbReference type="NCBI Taxonomy" id="7994"/>
    <lineage>
        <taxon>Eukaryota</taxon>
        <taxon>Metazoa</taxon>
        <taxon>Chordata</taxon>
        <taxon>Craniata</taxon>
        <taxon>Vertebrata</taxon>
        <taxon>Euteleostomi</taxon>
        <taxon>Actinopterygii</taxon>
        <taxon>Neopterygii</taxon>
        <taxon>Teleostei</taxon>
        <taxon>Ostariophysi</taxon>
        <taxon>Characiformes</taxon>
        <taxon>Characoidei</taxon>
        <taxon>Acestrorhamphidae</taxon>
        <taxon>Acestrorhamphinae</taxon>
        <taxon>Astyanax</taxon>
    </lineage>
</organism>
<accession>A0A3B1J5A2</accession>
<reference evidence="3" key="4">
    <citation type="submission" date="2025-09" db="UniProtKB">
        <authorList>
            <consortium name="Ensembl"/>
        </authorList>
    </citation>
    <scope>IDENTIFICATION</scope>
</reference>
<evidence type="ECO:0000313" key="3">
    <source>
        <dbReference type="Ensembl" id="ENSAMXP00000036524.1"/>
    </source>
</evidence>
<name>A0A3B1J5A2_ASTMX</name>
<evidence type="ECO:0000259" key="2">
    <source>
        <dbReference type="PROSITE" id="PS50994"/>
    </source>
</evidence>
<dbReference type="Gene3D" id="3.30.420.10">
    <property type="entry name" value="Ribonuclease H-like superfamily/Ribonuclease H"/>
    <property type="match status" value="1"/>
</dbReference>
<protein>
    <recommendedName>
        <fullName evidence="2">Integrase catalytic domain-containing protein</fullName>
    </recommendedName>
</protein>
<reference evidence="4" key="1">
    <citation type="submission" date="2013-03" db="EMBL/GenBank/DDBJ databases">
        <authorList>
            <person name="Jeffery W."/>
            <person name="Warren W."/>
            <person name="Wilson R.K."/>
        </authorList>
    </citation>
    <scope>NUCLEOTIDE SEQUENCE</scope>
    <source>
        <strain evidence="4">female</strain>
    </source>
</reference>
<reference evidence="3" key="3">
    <citation type="submission" date="2025-08" db="UniProtKB">
        <authorList>
            <consortium name="Ensembl"/>
        </authorList>
    </citation>
    <scope>IDENTIFICATION</scope>
</reference>
<dbReference type="InParanoid" id="A0A3B1J5A2"/>
<dbReference type="InterPro" id="IPR036397">
    <property type="entry name" value="RNaseH_sf"/>
</dbReference>
<dbReference type="PANTHER" id="PTHR37984:SF7">
    <property type="entry name" value="INTEGRASE CATALYTIC DOMAIN-CONTAINING PROTEIN"/>
    <property type="match status" value="1"/>
</dbReference>
<dbReference type="GO" id="GO:0003676">
    <property type="term" value="F:nucleic acid binding"/>
    <property type="evidence" value="ECO:0007669"/>
    <property type="project" value="InterPro"/>
</dbReference>
<evidence type="ECO:0000313" key="4">
    <source>
        <dbReference type="Proteomes" id="UP000018467"/>
    </source>
</evidence>
<dbReference type="InterPro" id="IPR012337">
    <property type="entry name" value="RNaseH-like_sf"/>
</dbReference>
<evidence type="ECO:0000256" key="1">
    <source>
        <dbReference type="SAM" id="MobiDB-lite"/>
    </source>
</evidence>
<dbReference type="Proteomes" id="UP000018467">
    <property type="component" value="Unassembled WGS sequence"/>
</dbReference>